<gene>
    <name evidence="1" type="ORF">UFOVP273_4</name>
</gene>
<reference evidence="1" key="1">
    <citation type="submission" date="2020-04" db="EMBL/GenBank/DDBJ databases">
        <authorList>
            <person name="Chiriac C."/>
            <person name="Salcher M."/>
            <person name="Ghai R."/>
            <person name="Kavagutti S V."/>
        </authorList>
    </citation>
    <scope>NUCLEOTIDE SEQUENCE</scope>
</reference>
<accession>A0A6J5LKE7</accession>
<proteinExistence type="predicted"/>
<evidence type="ECO:0000313" key="1">
    <source>
        <dbReference type="EMBL" id="CAB4134022.1"/>
    </source>
</evidence>
<dbReference type="EMBL" id="LR796284">
    <property type="protein sequence ID" value="CAB4134022.1"/>
    <property type="molecule type" value="Genomic_DNA"/>
</dbReference>
<organism evidence="1">
    <name type="scientific">uncultured Caudovirales phage</name>
    <dbReference type="NCBI Taxonomy" id="2100421"/>
    <lineage>
        <taxon>Viruses</taxon>
        <taxon>Duplodnaviria</taxon>
        <taxon>Heunggongvirae</taxon>
        <taxon>Uroviricota</taxon>
        <taxon>Caudoviricetes</taxon>
        <taxon>Peduoviridae</taxon>
        <taxon>Maltschvirus</taxon>
        <taxon>Maltschvirus maltsch</taxon>
    </lineage>
</organism>
<sequence length="127" mass="13143">MAKWVNSSVLDNGLNQIKNNATKMILISAYTAGDSYATVTGNALATVTMTGTDYTLSSSASNRVLTVAASKTATATATASGTPDLHIAFTDGTANVLWVTDETTNQPITSGNIVSFPSVTYTSNQPT</sequence>
<protein>
    <submittedName>
        <fullName evidence="1">Uncharacterized protein</fullName>
    </submittedName>
</protein>
<name>A0A6J5LKE7_9CAUD</name>